<evidence type="ECO:0000256" key="2">
    <source>
        <dbReference type="ARBA" id="ARBA00023015"/>
    </source>
</evidence>
<evidence type="ECO:0000256" key="1">
    <source>
        <dbReference type="ARBA" id="ARBA00022491"/>
    </source>
</evidence>
<accession>A0A1L3MNJ5</accession>
<dbReference type="PANTHER" id="PTHR43479">
    <property type="entry name" value="ACREF/ENVCD OPERON REPRESSOR-RELATED"/>
    <property type="match status" value="1"/>
</dbReference>
<evidence type="ECO:0000313" key="7">
    <source>
        <dbReference type="EMBL" id="APH03915.1"/>
    </source>
</evidence>
<dbReference type="PANTHER" id="PTHR43479:SF11">
    <property type="entry name" value="ACREF_ENVCD OPERON REPRESSOR-RELATED"/>
    <property type="match status" value="1"/>
</dbReference>
<dbReference type="InterPro" id="IPR001647">
    <property type="entry name" value="HTH_TetR"/>
</dbReference>
<dbReference type="GO" id="GO:0003677">
    <property type="term" value="F:DNA binding"/>
    <property type="evidence" value="ECO:0007669"/>
    <property type="project" value="UniProtKB-UniRule"/>
</dbReference>
<keyword evidence="2" id="KW-0805">Transcription regulation</keyword>
<evidence type="ECO:0000256" key="3">
    <source>
        <dbReference type="ARBA" id="ARBA00023125"/>
    </source>
</evidence>
<dbReference type="EMBL" id="CP016020">
    <property type="protein sequence ID" value="APH03915.1"/>
    <property type="molecule type" value="Genomic_DNA"/>
</dbReference>
<dbReference type="PRINTS" id="PR00455">
    <property type="entry name" value="HTHTETR"/>
</dbReference>
<keyword evidence="1" id="KW-0678">Repressor</keyword>
<dbReference type="SUPFAM" id="SSF46689">
    <property type="entry name" value="Homeodomain-like"/>
    <property type="match status" value="1"/>
</dbReference>
<evidence type="ECO:0000313" key="8">
    <source>
        <dbReference type="Proteomes" id="UP000181936"/>
    </source>
</evidence>
<dbReference type="STRING" id="1547283.A9C19_03580"/>
<dbReference type="FunFam" id="1.10.10.60:FF:000141">
    <property type="entry name" value="TetR family transcriptional regulator"/>
    <property type="match status" value="1"/>
</dbReference>
<evidence type="ECO:0000256" key="5">
    <source>
        <dbReference type="PROSITE-ProRule" id="PRU00335"/>
    </source>
</evidence>
<keyword evidence="3 5" id="KW-0238">DNA-binding</keyword>
<dbReference type="GO" id="GO:0045892">
    <property type="term" value="P:negative regulation of DNA-templated transcription"/>
    <property type="evidence" value="ECO:0007669"/>
    <property type="project" value="UniProtKB-ARBA"/>
</dbReference>
<dbReference type="Gene3D" id="1.10.10.60">
    <property type="entry name" value="Homeodomain-like"/>
    <property type="match status" value="1"/>
</dbReference>
<gene>
    <name evidence="7" type="ORF">A9C19_03580</name>
</gene>
<evidence type="ECO:0000259" key="6">
    <source>
        <dbReference type="PROSITE" id="PS50977"/>
    </source>
</evidence>
<reference evidence="7 8" key="1">
    <citation type="journal article" date="2016" name="Sci. Rep.">
        <title>Complete genome sequence and transcriptomic analysis of a novel marine strain Bacillus weihaiensis reveals the mechanism of brown algae degradation.</title>
        <authorList>
            <person name="Zhu Y."/>
            <person name="Chen P."/>
            <person name="Bao Y."/>
            <person name="Men Y."/>
            <person name="Zeng Y."/>
            <person name="Yang J."/>
            <person name="Sun J."/>
            <person name="Sun Y."/>
        </authorList>
    </citation>
    <scope>NUCLEOTIDE SEQUENCE [LARGE SCALE GENOMIC DNA]</scope>
    <source>
        <strain evidence="7 8">Alg07</strain>
    </source>
</reference>
<evidence type="ECO:0000256" key="4">
    <source>
        <dbReference type="ARBA" id="ARBA00023163"/>
    </source>
</evidence>
<name>A0A1L3MNJ5_9BACI</name>
<dbReference type="InterPro" id="IPR050624">
    <property type="entry name" value="HTH-type_Tx_Regulator"/>
</dbReference>
<sequence>MNLTRGKDQRTKILDAAMNIFGKNGYYETKIVDIAEQAGVSKGTIYIYFSSKEELYIEAHEREFRQYLAHLHHEVGKFTTFKEKLLCIAEKQLVVFYKDRQTPNKYLQAYNNDPKMIKCLHDFLDHYHKYVVTLMRSEGISNPEEHAKAFIGMLESYKRDIFFNPNFDYAMLLQTVLFVVELFLNGCQKD</sequence>
<dbReference type="PROSITE" id="PS50977">
    <property type="entry name" value="HTH_TETR_2"/>
    <property type="match status" value="1"/>
</dbReference>
<keyword evidence="8" id="KW-1185">Reference proteome</keyword>
<dbReference type="Gene3D" id="1.10.357.10">
    <property type="entry name" value="Tetracycline Repressor, domain 2"/>
    <property type="match status" value="1"/>
</dbReference>
<dbReference type="Proteomes" id="UP000181936">
    <property type="component" value="Chromosome"/>
</dbReference>
<dbReference type="Pfam" id="PF00440">
    <property type="entry name" value="TetR_N"/>
    <property type="match status" value="1"/>
</dbReference>
<proteinExistence type="predicted"/>
<keyword evidence="4" id="KW-0804">Transcription</keyword>
<dbReference type="KEGG" id="bwh:A9C19_03580"/>
<organism evidence="7 8">
    <name type="scientific">Bacillus weihaiensis</name>
    <dbReference type="NCBI Taxonomy" id="1547283"/>
    <lineage>
        <taxon>Bacteria</taxon>
        <taxon>Bacillati</taxon>
        <taxon>Bacillota</taxon>
        <taxon>Bacilli</taxon>
        <taxon>Bacillales</taxon>
        <taxon>Bacillaceae</taxon>
        <taxon>Bacillus</taxon>
    </lineage>
</organism>
<feature type="DNA-binding region" description="H-T-H motif" evidence="5">
    <location>
        <begin position="30"/>
        <end position="49"/>
    </location>
</feature>
<dbReference type="AlphaFoldDB" id="A0A1L3MNJ5"/>
<protein>
    <recommendedName>
        <fullName evidence="6">HTH tetR-type domain-containing protein</fullName>
    </recommendedName>
</protein>
<feature type="domain" description="HTH tetR-type" evidence="6">
    <location>
        <begin position="7"/>
        <end position="67"/>
    </location>
</feature>
<dbReference type="InterPro" id="IPR009057">
    <property type="entry name" value="Homeodomain-like_sf"/>
</dbReference>